<dbReference type="EMBL" id="JADBEF010000001">
    <property type="protein sequence ID" value="MBE1561312.1"/>
    <property type="molecule type" value="Genomic_DNA"/>
</dbReference>
<dbReference type="GO" id="GO:0006508">
    <property type="term" value="P:proteolysis"/>
    <property type="evidence" value="ECO:0007669"/>
    <property type="project" value="UniProtKB-KW"/>
</dbReference>
<feature type="region of interest" description="Disordered" evidence="3">
    <location>
        <begin position="545"/>
        <end position="635"/>
    </location>
</feature>
<dbReference type="InterPro" id="IPR043202">
    <property type="entry name" value="Band-7_stomatin-like"/>
</dbReference>
<reference evidence="6 7" key="1">
    <citation type="submission" date="2020-10" db="EMBL/GenBank/DDBJ databases">
        <title>Sequencing the genomes of 1000 actinobacteria strains.</title>
        <authorList>
            <person name="Klenk H.-P."/>
        </authorList>
    </citation>
    <scope>NUCLEOTIDE SEQUENCE [LARGE SCALE GENOMIC DNA]</scope>
    <source>
        <strain evidence="6 7">DSM 43748</strain>
    </source>
</reference>
<gene>
    <name evidence="6" type="ORF">H4W81_004091</name>
</gene>
<comment type="similarity">
    <text evidence="1">Belongs to the band 7/mec-2 family.</text>
</comment>
<evidence type="ECO:0000313" key="6">
    <source>
        <dbReference type="EMBL" id="MBE1561312.1"/>
    </source>
</evidence>
<keyword evidence="2" id="KW-0175">Coiled coil</keyword>
<evidence type="ECO:0000256" key="3">
    <source>
        <dbReference type="SAM" id="MobiDB-lite"/>
    </source>
</evidence>
<dbReference type="SUPFAM" id="SSF117892">
    <property type="entry name" value="Band 7/SPFH domain"/>
    <property type="match status" value="1"/>
</dbReference>
<dbReference type="InterPro" id="IPR001107">
    <property type="entry name" value="Band_7"/>
</dbReference>
<feature type="compositionally biased region" description="Pro residues" evidence="3">
    <location>
        <begin position="568"/>
        <end position="607"/>
    </location>
</feature>
<keyword evidence="4" id="KW-0812">Transmembrane</keyword>
<comment type="caution">
    <text evidence="6">The sequence shown here is derived from an EMBL/GenBank/DDBJ whole genome shotgun (WGS) entry which is preliminary data.</text>
</comment>
<keyword evidence="7" id="KW-1185">Reference proteome</keyword>
<feature type="transmembrane region" description="Helical" evidence="4">
    <location>
        <begin position="141"/>
        <end position="159"/>
    </location>
</feature>
<dbReference type="Proteomes" id="UP000661607">
    <property type="component" value="Unassembled WGS sequence"/>
</dbReference>
<keyword evidence="6" id="KW-0378">Hydrolase</keyword>
<dbReference type="Pfam" id="PF01145">
    <property type="entry name" value="Band_7"/>
    <property type="match status" value="1"/>
</dbReference>
<sequence length="635" mass="68071">MSRPREALIQAGQGIAQAVAQGGDVRQAMGQAVEQAMGQAGQLAGQAPGFQLNPRDFLAARDGGASVGTVIEARTASLNEAGEIISRSFTEQGRNGEPLHVISPVVIPKGSTAKVLIPLGILVVLGLVGALGNVVPGIDVLFGPHYWLVLVLAAAFLWWRRSVVMVPEGCKALITKFGKLVHIADPGRVTLFNPWKRVSYIVNTTREYPFNAPIREAPTQQGVKASVDLFLQFRIENPAEFIFVLGSVSGFQSKLQNAISEVTRSLIYAQRAEDIYDLVGESTLGMLDNLNQQFLPAVRLTDVNITHAEPSSQEYRMDLAAPEMVRVAKEAYTYEYELQLRKEQNEGDLIKELAGLQETLSAIQAEIAAYQARMDTALERASHQAKAQARQRLVEAESTANANAALLEAQALDIRALSAAEAPEILDYRFQQDLLDKLESVAGRLPQVVQVGEESDIDFLALAQQLVGGKDAVLYSAEDMAAIRSRLAEIEQRVEERGEEIAALLKGGPGTTETTIVEEAAVPEVPGPGSAWPAVDVEATIERPMRMPAPEPSPSVPSALPAYERPAPASPPPPPPAPPVSRGPAVPGQPPVTPPATPSGWPTPPDPQGARPLGTPVWPAQPPQSSTDAQEGETR</sequence>
<keyword evidence="4" id="KW-1133">Transmembrane helix</keyword>
<evidence type="ECO:0000256" key="1">
    <source>
        <dbReference type="ARBA" id="ARBA00008164"/>
    </source>
</evidence>
<feature type="coiled-coil region" evidence="2">
    <location>
        <begin position="353"/>
        <end position="380"/>
    </location>
</feature>
<feature type="transmembrane region" description="Helical" evidence="4">
    <location>
        <begin position="115"/>
        <end position="135"/>
    </location>
</feature>
<organism evidence="6 7">
    <name type="scientific">Nonomuraea africana</name>
    <dbReference type="NCBI Taxonomy" id="46171"/>
    <lineage>
        <taxon>Bacteria</taxon>
        <taxon>Bacillati</taxon>
        <taxon>Actinomycetota</taxon>
        <taxon>Actinomycetes</taxon>
        <taxon>Streptosporangiales</taxon>
        <taxon>Streptosporangiaceae</taxon>
        <taxon>Nonomuraea</taxon>
    </lineage>
</organism>
<dbReference type="PANTHER" id="PTHR10264">
    <property type="entry name" value="BAND 7 PROTEIN-RELATED"/>
    <property type="match status" value="1"/>
</dbReference>
<feature type="compositionally biased region" description="Low complexity" evidence="3">
    <location>
        <begin position="556"/>
        <end position="567"/>
    </location>
</feature>
<protein>
    <submittedName>
        <fullName evidence="6">Regulator of protease activity HflC (Stomatin/prohibitin superfamily)</fullName>
    </submittedName>
</protein>
<dbReference type="PANTHER" id="PTHR10264:SF19">
    <property type="entry name" value="AT06885P-RELATED"/>
    <property type="match status" value="1"/>
</dbReference>
<feature type="domain" description="Band 7" evidence="5">
    <location>
        <begin position="166"/>
        <end position="329"/>
    </location>
</feature>
<keyword evidence="6" id="KW-0645">Protease</keyword>
<name>A0ABR9KIB6_9ACTN</name>
<evidence type="ECO:0000259" key="5">
    <source>
        <dbReference type="Pfam" id="PF01145"/>
    </source>
</evidence>
<keyword evidence="4" id="KW-0472">Membrane</keyword>
<evidence type="ECO:0000256" key="4">
    <source>
        <dbReference type="SAM" id="Phobius"/>
    </source>
</evidence>
<accession>A0ABR9KIB6</accession>
<dbReference type="GO" id="GO:0008233">
    <property type="term" value="F:peptidase activity"/>
    <property type="evidence" value="ECO:0007669"/>
    <property type="project" value="UniProtKB-KW"/>
</dbReference>
<evidence type="ECO:0000313" key="7">
    <source>
        <dbReference type="Proteomes" id="UP000661607"/>
    </source>
</evidence>
<proteinExistence type="inferred from homology"/>
<dbReference type="Gene3D" id="3.30.479.30">
    <property type="entry name" value="Band 7 domain"/>
    <property type="match status" value="1"/>
</dbReference>
<dbReference type="RefSeq" id="WP_192776246.1">
    <property type="nucleotide sequence ID" value="NZ_BAAASY010000020.1"/>
</dbReference>
<dbReference type="InterPro" id="IPR036013">
    <property type="entry name" value="Band_7/SPFH_dom_sf"/>
</dbReference>
<evidence type="ECO:0000256" key="2">
    <source>
        <dbReference type="SAM" id="Coils"/>
    </source>
</evidence>